<evidence type="ECO:0000313" key="2">
    <source>
        <dbReference type="EMBL" id="AAA75011.1"/>
    </source>
</evidence>
<dbReference type="AlphaFoldDB" id="Q15495"/>
<protein>
    <submittedName>
        <fullName evidence="2">SMPD1 protein</fullName>
    </submittedName>
</protein>
<dbReference type="PIR" id="E42074">
    <property type="entry name" value="E42074"/>
</dbReference>
<feature type="compositionally biased region" description="Gly residues" evidence="1">
    <location>
        <begin position="7"/>
        <end position="21"/>
    </location>
</feature>
<organism evidence="2">
    <name type="scientific">Homo sapiens</name>
    <name type="common">Human</name>
    <dbReference type="NCBI Taxonomy" id="9606"/>
    <lineage>
        <taxon>Eukaryota</taxon>
        <taxon>Metazoa</taxon>
        <taxon>Chordata</taxon>
        <taxon>Craniata</taxon>
        <taxon>Vertebrata</taxon>
        <taxon>Euteleostomi</taxon>
        <taxon>Mammalia</taxon>
        <taxon>Eutheria</taxon>
        <taxon>Euarchontoglires</taxon>
        <taxon>Primates</taxon>
        <taxon>Haplorrhini</taxon>
        <taxon>Catarrhini</taxon>
        <taxon>Hominidae</taxon>
        <taxon>Homo</taxon>
    </lineage>
</organism>
<proteinExistence type="predicted"/>
<feature type="region of interest" description="Disordered" evidence="1">
    <location>
        <begin position="1"/>
        <end position="64"/>
    </location>
</feature>
<evidence type="ECO:0000256" key="1">
    <source>
        <dbReference type="SAM" id="MobiDB-lite"/>
    </source>
</evidence>
<name>Q15495_HUMAN</name>
<dbReference type="GO" id="GO:0016020">
    <property type="term" value="C:membrane"/>
    <property type="evidence" value="ECO:0007669"/>
    <property type="project" value="GOC"/>
</dbReference>
<dbReference type="ChiTaRS" id="SMPD1">
    <property type="organism name" value="human"/>
</dbReference>
<accession>Q15495</accession>
<dbReference type="EMBL" id="M81780">
    <property type="protein sequence ID" value="AAA75011.1"/>
    <property type="molecule type" value="Genomic_DNA"/>
</dbReference>
<gene>
    <name evidence="2" type="primary">SMPD1</name>
</gene>
<reference evidence="2" key="1">
    <citation type="journal article" date="1992" name="Genomics">
        <title>Structural organization and complete nucleotide sequence of the gene encoding human acid sphingomyelinase (SMPD1).</title>
        <authorList>
            <person name="Schuchman E.H."/>
            <person name="Levran O."/>
            <person name="Pereira L.V."/>
            <person name="Desnick R.J."/>
        </authorList>
    </citation>
    <scope>NUCLEOTIDE SEQUENCE</scope>
</reference>
<dbReference type="GO" id="GO:0006684">
    <property type="term" value="P:sphingomyelin metabolic process"/>
    <property type="evidence" value="ECO:0000303"/>
    <property type="project" value="UniProtKB"/>
</dbReference>
<sequence>MRLTGAPGAGGLGGLGGGFGTVGKEMFQDEKMSQCPQVEPRSRPQASDGLSTERLHTSTMSSSKRWTMDWHTAGGAIFSRLHSLMATEPTRATLGSFCSGRSAW</sequence>
<dbReference type="OrthoDB" id="282973at2759"/>